<feature type="coiled-coil region" evidence="4">
    <location>
        <begin position="34"/>
        <end position="79"/>
    </location>
</feature>
<keyword evidence="4" id="KW-0175">Coiled coil</keyword>
<dbReference type="Gene3D" id="1.20.5.340">
    <property type="match status" value="1"/>
</dbReference>
<comment type="subcellular location">
    <subcellularLocation>
        <location evidence="1">Secreted</location>
    </subcellularLocation>
</comment>
<dbReference type="SUPFAM" id="SSF49842">
    <property type="entry name" value="TNF-like"/>
    <property type="match status" value="1"/>
</dbReference>
<dbReference type="PRINTS" id="PR00007">
    <property type="entry name" value="COMPLEMNTC1Q"/>
</dbReference>
<organism evidence="7 8">
    <name type="scientific">Batillaria attramentaria</name>
    <dbReference type="NCBI Taxonomy" id="370345"/>
    <lineage>
        <taxon>Eukaryota</taxon>
        <taxon>Metazoa</taxon>
        <taxon>Spiralia</taxon>
        <taxon>Lophotrochozoa</taxon>
        <taxon>Mollusca</taxon>
        <taxon>Gastropoda</taxon>
        <taxon>Caenogastropoda</taxon>
        <taxon>Sorbeoconcha</taxon>
        <taxon>Cerithioidea</taxon>
        <taxon>Batillariidae</taxon>
        <taxon>Batillaria</taxon>
    </lineage>
</organism>
<feature type="domain" description="C1q" evidence="6">
    <location>
        <begin position="160"/>
        <end position="286"/>
    </location>
</feature>
<dbReference type="Pfam" id="PF00386">
    <property type="entry name" value="C1q"/>
    <property type="match status" value="1"/>
</dbReference>
<protein>
    <recommendedName>
        <fullName evidence="6">C1q domain-containing protein</fullName>
    </recommendedName>
</protein>
<evidence type="ECO:0000256" key="4">
    <source>
        <dbReference type="SAM" id="Coils"/>
    </source>
</evidence>
<dbReference type="Proteomes" id="UP001519460">
    <property type="component" value="Unassembled WGS sequence"/>
</dbReference>
<dbReference type="InterPro" id="IPR008983">
    <property type="entry name" value="Tumour_necrosis_fac-like_dom"/>
</dbReference>
<evidence type="ECO:0000256" key="5">
    <source>
        <dbReference type="SAM" id="SignalP"/>
    </source>
</evidence>
<dbReference type="SMART" id="SM00110">
    <property type="entry name" value="C1Q"/>
    <property type="match status" value="1"/>
</dbReference>
<evidence type="ECO:0000313" key="8">
    <source>
        <dbReference type="Proteomes" id="UP001519460"/>
    </source>
</evidence>
<reference evidence="7 8" key="1">
    <citation type="journal article" date="2023" name="Sci. Data">
        <title>Genome assembly of the Korean intertidal mud-creeper Batillaria attramentaria.</title>
        <authorList>
            <person name="Patra A.K."/>
            <person name="Ho P.T."/>
            <person name="Jun S."/>
            <person name="Lee S.J."/>
            <person name="Kim Y."/>
            <person name="Won Y.J."/>
        </authorList>
    </citation>
    <scope>NUCLEOTIDE SEQUENCE [LARGE SCALE GENOMIC DNA]</scope>
    <source>
        <strain evidence="7">Wonlab-2016</strain>
    </source>
</reference>
<feature type="chain" id="PRO_5044845632" description="C1q domain-containing protein" evidence="5">
    <location>
        <begin position="24"/>
        <end position="286"/>
    </location>
</feature>
<keyword evidence="8" id="KW-1185">Reference proteome</keyword>
<dbReference type="PANTHER" id="PTHR22923:SF116">
    <property type="entry name" value="C1Q DOMAIN-CONTAINING PROTEIN"/>
    <property type="match status" value="1"/>
</dbReference>
<evidence type="ECO:0000256" key="1">
    <source>
        <dbReference type="ARBA" id="ARBA00004613"/>
    </source>
</evidence>
<dbReference type="PROSITE" id="PS50871">
    <property type="entry name" value="C1Q"/>
    <property type="match status" value="1"/>
</dbReference>
<comment type="caution">
    <text evidence="7">The sequence shown here is derived from an EMBL/GenBank/DDBJ whole genome shotgun (WGS) entry which is preliminary data.</text>
</comment>
<evidence type="ECO:0000259" key="6">
    <source>
        <dbReference type="PROSITE" id="PS50871"/>
    </source>
</evidence>
<dbReference type="Gene3D" id="2.60.120.40">
    <property type="match status" value="1"/>
</dbReference>
<evidence type="ECO:0000256" key="3">
    <source>
        <dbReference type="ARBA" id="ARBA00022729"/>
    </source>
</evidence>
<dbReference type="EMBL" id="JACVVK020000002">
    <property type="protein sequence ID" value="KAK7508166.1"/>
    <property type="molecule type" value="Genomic_DNA"/>
</dbReference>
<proteinExistence type="predicted"/>
<evidence type="ECO:0000256" key="2">
    <source>
        <dbReference type="ARBA" id="ARBA00022525"/>
    </source>
</evidence>
<dbReference type="InterPro" id="IPR001073">
    <property type="entry name" value="C1q_dom"/>
</dbReference>
<dbReference type="AlphaFoldDB" id="A0ABD0M9P4"/>
<keyword evidence="2" id="KW-0964">Secreted</keyword>
<gene>
    <name evidence="7" type="ORF">BaRGS_00000405</name>
</gene>
<sequence>MNKQVGLLAGLLAVLTVAFGATGKHIYTEIMKQMQILSDNLSTHANQLSDLEKETGTQLKALTQQNAAQKAQIADLDVQCKTLTMKTKNHEGQLTDLDGQVTTITNHSESQDEQISHLDGRVSTLICQTSGHDEQLNSHTKQLAVQTSLLAKIQEEMETCTRSKVAFTAYSTFDQPASVDTPLLFNTPVINEGNGYDPNTGKFVAPADGVYAFFCSLKTTFLYPDVDLKLGDSTIVIFSSDDTLVGGAVKFLKSGEEVFLKPTGNLGALQGSPISPASTFWGFKIY</sequence>
<evidence type="ECO:0000313" key="7">
    <source>
        <dbReference type="EMBL" id="KAK7508166.1"/>
    </source>
</evidence>
<keyword evidence="3 5" id="KW-0732">Signal</keyword>
<accession>A0ABD0M9P4</accession>
<name>A0ABD0M9P4_9CAEN</name>
<dbReference type="GO" id="GO:0005576">
    <property type="term" value="C:extracellular region"/>
    <property type="evidence" value="ECO:0007669"/>
    <property type="project" value="UniProtKB-SubCell"/>
</dbReference>
<feature type="signal peptide" evidence="5">
    <location>
        <begin position="1"/>
        <end position="23"/>
    </location>
</feature>
<dbReference type="InterPro" id="IPR050822">
    <property type="entry name" value="Cerebellin_Synaptic_Org"/>
</dbReference>
<dbReference type="PANTHER" id="PTHR22923">
    <property type="entry name" value="CEREBELLIN-RELATED"/>
    <property type="match status" value="1"/>
</dbReference>